<organism evidence="1 2">
    <name type="scientific">Nocardioides endophyticus</name>
    <dbReference type="NCBI Taxonomy" id="1353775"/>
    <lineage>
        <taxon>Bacteria</taxon>
        <taxon>Bacillati</taxon>
        <taxon>Actinomycetota</taxon>
        <taxon>Actinomycetes</taxon>
        <taxon>Propionibacteriales</taxon>
        <taxon>Nocardioidaceae</taxon>
        <taxon>Nocardioides</taxon>
    </lineage>
</organism>
<gene>
    <name evidence="1" type="ORF">GCM10023350_30980</name>
</gene>
<dbReference type="SUPFAM" id="SSF52540">
    <property type="entry name" value="P-loop containing nucleoside triphosphate hydrolases"/>
    <property type="match status" value="1"/>
</dbReference>
<reference evidence="2" key="1">
    <citation type="journal article" date="2019" name="Int. J. Syst. Evol. Microbiol.">
        <title>The Global Catalogue of Microorganisms (GCM) 10K type strain sequencing project: providing services to taxonomists for standard genome sequencing and annotation.</title>
        <authorList>
            <consortium name="The Broad Institute Genomics Platform"/>
            <consortium name="The Broad Institute Genome Sequencing Center for Infectious Disease"/>
            <person name="Wu L."/>
            <person name="Ma J."/>
        </authorList>
    </citation>
    <scope>NUCLEOTIDE SEQUENCE [LARGE SCALE GENOMIC DNA]</scope>
    <source>
        <strain evidence="2">JCM 18532</strain>
    </source>
</reference>
<dbReference type="Gene3D" id="3.40.50.300">
    <property type="entry name" value="P-loop containing nucleotide triphosphate hydrolases"/>
    <property type="match status" value="1"/>
</dbReference>
<keyword evidence="2" id="KW-1185">Reference proteome</keyword>
<evidence type="ECO:0008006" key="3">
    <source>
        <dbReference type="Google" id="ProtNLM"/>
    </source>
</evidence>
<evidence type="ECO:0000313" key="1">
    <source>
        <dbReference type="EMBL" id="GAA4744076.1"/>
    </source>
</evidence>
<dbReference type="InterPro" id="IPR027417">
    <property type="entry name" value="P-loop_NTPase"/>
</dbReference>
<sequence length="142" mass="15284">MDLLLRVRGIEPCASRKIELVERSRLDLTTRARAYSRGSHQKVAVVAALAEDTDLLVLDEPTSGPGPVDGGGLPRVHRRTAPRGAAVLVARVRNSWMVGVVGVRASQGGGTTAYRVSSECCQRSEARAMAASNRPRIPCPRR</sequence>
<accession>A0ABP8Z1V9</accession>
<dbReference type="Proteomes" id="UP001499882">
    <property type="component" value="Unassembled WGS sequence"/>
</dbReference>
<protein>
    <recommendedName>
        <fullName evidence="3">ATP-binding cassette domain-containing protein</fullName>
    </recommendedName>
</protein>
<dbReference type="EMBL" id="BAABKN010000019">
    <property type="protein sequence ID" value="GAA4744076.1"/>
    <property type="molecule type" value="Genomic_DNA"/>
</dbReference>
<proteinExistence type="predicted"/>
<comment type="caution">
    <text evidence="1">The sequence shown here is derived from an EMBL/GenBank/DDBJ whole genome shotgun (WGS) entry which is preliminary data.</text>
</comment>
<evidence type="ECO:0000313" key="2">
    <source>
        <dbReference type="Proteomes" id="UP001499882"/>
    </source>
</evidence>
<name>A0ABP8Z1V9_9ACTN</name>